<dbReference type="RefSeq" id="WP_021624059.1">
    <property type="nucleotide sequence ID" value="NZ_KE952892.1"/>
</dbReference>
<sequence>MGKSFVVTPENIELYPPDMLVKRYHSITRTMRKKEEIYCTSELGQGYELLKEESDLIHSYLVSQQLDHLIAEQIRFPGMDKPAPETYVALVERKLRDHYTHLQHIKELEQKLKQGVQIIIPSASCVASYGGVGGGRSNQSMSERLIIRADQIEEQWKIELEDWHIQCEPMYRALEQLDEEQRLVIEKKYFSSKKPLSDIHVIPLVPFEHRKFYKVKGAALLRLAESLRIIKPGRIEIELYD</sequence>
<evidence type="ECO:0000313" key="2">
    <source>
        <dbReference type="Proteomes" id="UP000016511"/>
    </source>
</evidence>
<dbReference type="HOGENOM" id="CLU_1150000_0_0_9"/>
<name>U1WYF4_ANEAE</name>
<comment type="caution">
    <text evidence="1">The sequence shown here is derived from an EMBL/GenBank/DDBJ whole genome shotgun (WGS) entry which is preliminary data.</text>
</comment>
<proteinExistence type="predicted"/>
<reference evidence="1 2" key="1">
    <citation type="submission" date="2013-08" db="EMBL/GenBank/DDBJ databases">
        <authorList>
            <person name="Weinstock G."/>
            <person name="Sodergren E."/>
            <person name="Wylie T."/>
            <person name="Fulton L."/>
            <person name="Fulton R."/>
            <person name="Fronick C."/>
            <person name="O'Laughlin M."/>
            <person name="Godfrey J."/>
            <person name="Miner T."/>
            <person name="Herter B."/>
            <person name="Appelbaum E."/>
            <person name="Cordes M."/>
            <person name="Lek S."/>
            <person name="Wollam A."/>
            <person name="Pepin K.H."/>
            <person name="Palsikar V.B."/>
            <person name="Mitreva M."/>
            <person name="Wilson R.K."/>
        </authorList>
    </citation>
    <scope>NUCLEOTIDE SEQUENCE [LARGE SCALE GENOMIC DNA]</scope>
    <source>
        <strain evidence="1 2">ATCC 12856</strain>
    </source>
</reference>
<gene>
    <name evidence="1" type="ORF">HMPREF0083_04643</name>
</gene>
<evidence type="ECO:0000313" key="1">
    <source>
        <dbReference type="EMBL" id="ERI07268.1"/>
    </source>
</evidence>
<dbReference type="Proteomes" id="UP000016511">
    <property type="component" value="Unassembled WGS sequence"/>
</dbReference>
<organism evidence="1 2">
    <name type="scientific">Aneurinibacillus aneurinilyticus ATCC 12856</name>
    <dbReference type="NCBI Taxonomy" id="649747"/>
    <lineage>
        <taxon>Bacteria</taxon>
        <taxon>Bacillati</taxon>
        <taxon>Bacillota</taxon>
        <taxon>Bacilli</taxon>
        <taxon>Bacillales</taxon>
        <taxon>Paenibacillaceae</taxon>
        <taxon>Aneurinibacillus group</taxon>
        <taxon>Aneurinibacillus</taxon>
    </lineage>
</organism>
<dbReference type="EMBL" id="AWSJ01000285">
    <property type="protein sequence ID" value="ERI07268.1"/>
    <property type="molecule type" value="Genomic_DNA"/>
</dbReference>
<dbReference type="PATRIC" id="fig|649747.3.peg.4183"/>
<keyword evidence="2" id="KW-1185">Reference proteome</keyword>
<protein>
    <submittedName>
        <fullName evidence="1">Phage transcriptional regulator, RinA family</fullName>
    </submittedName>
</protein>
<dbReference type="AlphaFoldDB" id="U1WYF4"/>
<accession>U1WYF4</accession>
<dbReference type="GeneID" id="92841161"/>
<dbReference type="STRING" id="649747.HMPREF0083_04643"/>